<evidence type="ECO:0000313" key="2">
    <source>
        <dbReference type="WBParaSite" id="Hba_17451"/>
    </source>
</evidence>
<protein>
    <submittedName>
        <fullName evidence="2">Secreted protein</fullName>
    </submittedName>
</protein>
<name>A0A1I7XJF1_HETBA</name>
<dbReference type="Proteomes" id="UP000095283">
    <property type="component" value="Unplaced"/>
</dbReference>
<accession>A0A1I7XJF1</accession>
<dbReference type="WBParaSite" id="Hba_17451">
    <property type="protein sequence ID" value="Hba_17451"/>
    <property type="gene ID" value="Hba_17451"/>
</dbReference>
<keyword evidence="1" id="KW-1185">Reference proteome</keyword>
<sequence length="62" mass="7023">MIFCGKNNMPIGSLIRLLISEFALFSLNNTKILCYHFETHCIVPAYSKVGGDIMVLLLLSYR</sequence>
<proteinExistence type="predicted"/>
<evidence type="ECO:0000313" key="1">
    <source>
        <dbReference type="Proteomes" id="UP000095283"/>
    </source>
</evidence>
<dbReference type="AlphaFoldDB" id="A0A1I7XJF1"/>
<reference evidence="2" key="1">
    <citation type="submission" date="2016-11" db="UniProtKB">
        <authorList>
            <consortium name="WormBaseParasite"/>
        </authorList>
    </citation>
    <scope>IDENTIFICATION</scope>
</reference>
<organism evidence="1 2">
    <name type="scientific">Heterorhabditis bacteriophora</name>
    <name type="common">Entomopathogenic nematode worm</name>
    <dbReference type="NCBI Taxonomy" id="37862"/>
    <lineage>
        <taxon>Eukaryota</taxon>
        <taxon>Metazoa</taxon>
        <taxon>Ecdysozoa</taxon>
        <taxon>Nematoda</taxon>
        <taxon>Chromadorea</taxon>
        <taxon>Rhabditida</taxon>
        <taxon>Rhabditina</taxon>
        <taxon>Rhabditomorpha</taxon>
        <taxon>Strongyloidea</taxon>
        <taxon>Heterorhabditidae</taxon>
        <taxon>Heterorhabditis</taxon>
    </lineage>
</organism>